<keyword evidence="3 8" id="KW-0540">Nuclease</keyword>
<comment type="caution">
    <text evidence="9">The sequence shown here is derived from an EMBL/GenBank/DDBJ whole genome shotgun (WGS) entry which is preliminary data.</text>
</comment>
<keyword evidence="1 8" id="KW-0963">Cytoplasm</keyword>
<dbReference type="GO" id="GO:0008270">
    <property type="term" value="F:zinc ion binding"/>
    <property type="evidence" value="ECO:0007669"/>
    <property type="project" value="UniProtKB-UniRule"/>
</dbReference>
<dbReference type="EMBL" id="QMRA01000002">
    <property type="protein sequence ID" value="RLE55901.1"/>
    <property type="molecule type" value="Genomic_DNA"/>
</dbReference>
<evidence type="ECO:0000256" key="8">
    <source>
        <dbReference type="HAMAP-Rule" id="MF_00757"/>
    </source>
</evidence>
<dbReference type="GO" id="GO:0004526">
    <property type="term" value="F:ribonuclease P activity"/>
    <property type="evidence" value="ECO:0007669"/>
    <property type="project" value="UniProtKB-UniRule"/>
</dbReference>
<dbReference type="PANTHER" id="PTHR14742">
    <property type="entry name" value="RIBONUCLEASE P SUBUNIT P21"/>
    <property type="match status" value="1"/>
</dbReference>
<reference evidence="11 12" key="1">
    <citation type="submission" date="2018-06" db="EMBL/GenBank/DDBJ databases">
        <title>Extensive metabolic versatility and redundancy in microbially diverse, dynamic hydrothermal sediments.</title>
        <authorList>
            <person name="Dombrowski N."/>
            <person name="Teske A."/>
            <person name="Baker B.J."/>
        </authorList>
    </citation>
    <scope>NUCLEOTIDE SEQUENCE [LARGE SCALE GENOMIC DNA]</scope>
    <source>
        <strain evidence="10">B20_G2</strain>
        <strain evidence="9">B29_G17</strain>
    </source>
</reference>
<feature type="binding site" evidence="8">
    <location>
        <position position="63"/>
    </location>
    <ligand>
        <name>Zn(2+)</name>
        <dbReference type="ChEBI" id="CHEBI:29105"/>
    </ligand>
</feature>
<evidence type="ECO:0000256" key="6">
    <source>
        <dbReference type="ARBA" id="ARBA00022801"/>
    </source>
</evidence>
<evidence type="ECO:0000313" key="10">
    <source>
        <dbReference type="EMBL" id="RLE55901.1"/>
    </source>
</evidence>
<dbReference type="Proteomes" id="UP000269499">
    <property type="component" value="Unassembled WGS sequence"/>
</dbReference>
<evidence type="ECO:0000256" key="1">
    <source>
        <dbReference type="ARBA" id="ARBA00022490"/>
    </source>
</evidence>
<dbReference type="Proteomes" id="UP000268446">
    <property type="component" value="Unassembled WGS sequence"/>
</dbReference>
<dbReference type="InterPro" id="IPR016432">
    <property type="entry name" value="RNP4"/>
</dbReference>
<dbReference type="GO" id="GO:0001682">
    <property type="term" value="P:tRNA 5'-leader removal"/>
    <property type="evidence" value="ECO:0007669"/>
    <property type="project" value="UniProtKB-UniRule"/>
</dbReference>
<evidence type="ECO:0000256" key="5">
    <source>
        <dbReference type="ARBA" id="ARBA00022759"/>
    </source>
</evidence>
<keyword evidence="4 8" id="KW-0479">Metal-binding</keyword>
<dbReference type="Gene3D" id="6.20.50.20">
    <property type="match status" value="1"/>
</dbReference>
<dbReference type="AlphaFoldDB" id="A0A497EXS8"/>
<evidence type="ECO:0000313" key="12">
    <source>
        <dbReference type="Proteomes" id="UP000269499"/>
    </source>
</evidence>
<evidence type="ECO:0000256" key="7">
    <source>
        <dbReference type="ARBA" id="ARBA00022833"/>
    </source>
</evidence>
<feature type="binding site" evidence="8">
    <location>
        <position position="92"/>
    </location>
    <ligand>
        <name>Zn(2+)</name>
        <dbReference type="ChEBI" id="CHEBI:29105"/>
    </ligand>
</feature>
<accession>A0A497EXS8</accession>
<comment type="similarity">
    <text evidence="8">Belongs to the eukaryotic/archaeal RNase P protein component 4 family.</text>
</comment>
<dbReference type="Pfam" id="PF04032">
    <property type="entry name" value="Rpr2"/>
    <property type="match status" value="1"/>
</dbReference>
<protein>
    <recommendedName>
        <fullName evidence="8">Ribonuclease P protein component 4</fullName>
        <shortName evidence="8">RNase P component 4</shortName>
        <ecNumber evidence="8">3.1.26.5</ecNumber>
    </recommendedName>
    <alternativeName>
        <fullName evidence="8">Rpp21</fullName>
    </alternativeName>
</protein>
<evidence type="ECO:0000256" key="2">
    <source>
        <dbReference type="ARBA" id="ARBA00022694"/>
    </source>
</evidence>
<dbReference type="PIRSF" id="PIRSF004878">
    <property type="entry name" value="RNase_P_4"/>
    <property type="match status" value="1"/>
</dbReference>
<evidence type="ECO:0000256" key="4">
    <source>
        <dbReference type="ARBA" id="ARBA00022723"/>
    </source>
</evidence>
<dbReference type="PANTHER" id="PTHR14742:SF0">
    <property type="entry name" value="RIBONUCLEASE P PROTEIN SUBUNIT P21"/>
    <property type="match status" value="1"/>
</dbReference>
<organism evidence="9 11">
    <name type="scientific">Thermoproteota archaeon</name>
    <dbReference type="NCBI Taxonomy" id="2056631"/>
    <lineage>
        <taxon>Archaea</taxon>
        <taxon>Thermoproteota</taxon>
    </lineage>
</organism>
<keyword evidence="2 8" id="KW-0819">tRNA processing</keyword>
<sequence>MIGGLLPRLIKDIAVQRIDRLFKLAESVFLSSPELANRYVALARRISMRCRVRIPKKWRRRYCHYCGAFLWPGVNCRVRIRSNRMPHVVITCFNCGRQMRFPFKR</sequence>
<dbReference type="InterPro" id="IPR007175">
    <property type="entry name" value="Rpr2/Snm1/Rpp21"/>
</dbReference>
<dbReference type="EC" id="3.1.26.5" evidence="8"/>
<feature type="binding site" evidence="8">
    <location>
        <position position="95"/>
    </location>
    <ligand>
        <name>Zn(2+)</name>
        <dbReference type="ChEBI" id="CHEBI:29105"/>
    </ligand>
</feature>
<evidence type="ECO:0000256" key="3">
    <source>
        <dbReference type="ARBA" id="ARBA00022722"/>
    </source>
</evidence>
<comment type="subunit">
    <text evidence="8">Consists of a catalytic RNA component and at least 4-5 protein subunits.</text>
</comment>
<comment type="catalytic activity">
    <reaction evidence="8">
        <text>Endonucleolytic cleavage of RNA, removing 5'-extranucleotides from tRNA precursor.</text>
        <dbReference type="EC" id="3.1.26.5"/>
    </reaction>
</comment>
<keyword evidence="7 8" id="KW-0862">Zinc</keyword>
<dbReference type="GO" id="GO:0005737">
    <property type="term" value="C:cytoplasm"/>
    <property type="evidence" value="ECO:0007669"/>
    <property type="project" value="UniProtKB-SubCell"/>
</dbReference>
<evidence type="ECO:0000313" key="11">
    <source>
        <dbReference type="Proteomes" id="UP000268446"/>
    </source>
</evidence>
<dbReference type="Gene3D" id="1.20.5.420">
    <property type="entry name" value="Immunoglobulin FC, subunit C"/>
    <property type="match status" value="1"/>
</dbReference>
<comment type="function">
    <text evidence="8">Part of ribonuclease P, a protein complex that generates mature tRNA molecules by cleaving their 5'-ends.</text>
</comment>
<gene>
    <name evidence="8" type="primary">rnp4</name>
    <name evidence="9" type="ORF">DRJ20_01195</name>
    <name evidence="10" type="ORF">DRJ26_00170</name>
</gene>
<dbReference type="EMBL" id="QMQZ01000023">
    <property type="protein sequence ID" value="RLE51929.1"/>
    <property type="molecule type" value="Genomic_DNA"/>
</dbReference>
<keyword evidence="5 8" id="KW-0255">Endonuclease</keyword>
<name>A0A497EXS8_9CREN</name>
<evidence type="ECO:0000313" key="9">
    <source>
        <dbReference type="EMBL" id="RLE51929.1"/>
    </source>
</evidence>
<comment type="subcellular location">
    <subcellularLocation>
        <location evidence="8">Cytoplasm</location>
    </subcellularLocation>
</comment>
<comment type="cofactor">
    <cofactor evidence="8">
        <name>Zn(2+)</name>
        <dbReference type="ChEBI" id="CHEBI:29105"/>
    </cofactor>
    <text evidence="8">Binds 1 zinc ion per subunit.</text>
</comment>
<dbReference type="GO" id="GO:0030677">
    <property type="term" value="C:ribonuclease P complex"/>
    <property type="evidence" value="ECO:0007669"/>
    <property type="project" value="UniProtKB-UniRule"/>
</dbReference>
<keyword evidence="6 8" id="KW-0378">Hydrolase</keyword>
<dbReference type="HAMAP" id="MF_00757">
    <property type="entry name" value="RNase_P_4"/>
    <property type="match status" value="1"/>
</dbReference>
<proteinExistence type="inferred from homology"/>
<feature type="binding site" evidence="8">
    <location>
        <position position="66"/>
    </location>
    <ligand>
        <name>Zn(2+)</name>
        <dbReference type="ChEBI" id="CHEBI:29105"/>
    </ligand>
</feature>